<evidence type="ECO:0000256" key="3">
    <source>
        <dbReference type="ARBA" id="ARBA00012982"/>
    </source>
</evidence>
<evidence type="ECO:0000256" key="4">
    <source>
        <dbReference type="ARBA" id="ARBA00018141"/>
    </source>
</evidence>
<dbReference type="Pfam" id="PF01242">
    <property type="entry name" value="PTPS"/>
    <property type="match status" value="1"/>
</dbReference>
<name>A0ABW2FYW8_9ACTN</name>
<dbReference type="InterPro" id="IPR007115">
    <property type="entry name" value="6-PTP_synth/QueD"/>
</dbReference>
<evidence type="ECO:0000256" key="7">
    <source>
        <dbReference type="SAM" id="MobiDB-lite"/>
    </source>
</evidence>
<dbReference type="RefSeq" id="WP_345703806.1">
    <property type="nucleotide sequence ID" value="NZ_BAABKV010000001.1"/>
</dbReference>
<dbReference type="Gene3D" id="3.30.479.10">
    <property type="entry name" value="6-pyruvoyl tetrahydropterin synthase/QueD"/>
    <property type="match status" value="2"/>
</dbReference>
<comment type="caution">
    <text evidence="8">The sequence shown here is derived from an EMBL/GenBank/DDBJ whole genome shotgun (WGS) entry which is preliminary data.</text>
</comment>
<evidence type="ECO:0000313" key="8">
    <source>
        <dbReference type="EMBL" id="MFC7181483.1"/>
    </source>
</evidence>
<comment type="similarity">
    <text evidence="2">Belongs to the PTPS family. QueD subfamily.</text>
</comment>
<evidence type="ECO:0000256" key="2">
    <source>
        <dbReference type="ARBA" id="ARBA00008900"/>
    </source>
</evidence>
<evidence type="ECO:0000256" key="5">
    <source>
        <dbReference type="ARBA" id="ARBA00031449"/>
    </source>
</evidence>
<evidence type="ECO:0000313" key="9">
    <source>
        <dbReference type="Proteomes" id="UP001596435"/>
    </source>
</evidence>
<keyword evidence="9" id="KW-1185">Reference proteome</keyword>
<dbReference type="InterPro" id="IPR038418">
    <property type="entry name" value="6-PTP_synth/QueD_sf"/>
</dbReference>
<accession>A0ABW2FYW8</accession>
<organism evidence="8 9">
    <name type="scientific">Kitasatospora paranensis</name>
    <dbReference type="NCBI Taxonomy" id="258053"/>
    <lineage>
        <taxon>Bacteria</taxon>
        <taxon>Bacillati</taxon>
        <taxon>Actinomycetota</taxon>
        <taxon>Actinomycetes</taxon>
        <taxon>Kitasatosporales</taxon>
        <taxon>Streptomycetaceae</taxon>
        <taxon>Kitasatospora</taxon>
    </lineage>
</organism>
<sequence>MPNPETLLRPSPQAGASSREPRQVGTYTIGKLVGFDAARTVLGIDGSDLITAEMTLTARELTAPGFVTDFGDLAAFRTHIDGVLDHRDLDQVVVDTSDQGIADHLHTWAAANLPDGARERLHAVRVLTGRLPRPDEAHSVQFSARHWLDGLPDGHRCGRQHGHAYLVTLPSGPGGNRLLPVPGELRALLASGFAGKILNRVIGVTPTSEHLAAHLAGWLASRGLVDAQGRPFAVRVSETESTWAEFTPDARVPA</sequence>
<comment type="pathway">
    <text evidence="1">Purine metabolism; 7-cyano-7-deazaguanine biosynthesis.</text>
</comment>
<protein>
    <recommendedName>
        <fullName evidence="4">6-carboxy-5,6,7,8-tetrahydropterin synthase</fullName>
        <ecNumber evidence="3">4.1.2.50</ecNumber>
    </recommendedName>
    <alternativeName>
        <fullName evidence="5">Queuosine biosynthesis protein QueD</fullName>
    </alternativeName>
</protein>
<evidence type="ECO:0000256" key="6">
    <source>
        <dbReference type="ARBA" id="ARBA00048807"/>
    </source>
</evidence>
<feature type="region of interest" description="Disordered" evidence="7">
    <location>
        <begin position="1"/>
        <end position="23"/>
    </location>
</feature>
<dbReference type="Proteomes" id="UP001596435">
    <property type="component" value="Unassembled WGS sequence"/>
</dbReference>
<dbReference type="SUPFAM" id="SSF55620">
    <property type="entry name" value="Tetrahydrobiopterin biosynthesis enzymes-like"/>
    <property type="match status" value="2"/>
</dbReference>
<proteinExistence type="inferred from homology"/>
<dbReference type="EC" id="4.1.2.50" evidence="3"/>
<gene>
    <name evidence="8" type="ORF">ACFQMG_18185</name>
</gene>
<comment type="catalytic activity">
    <reaction evidence="6">
        <text>7,8-dihydroneopterin 3'-triphosphate + H2O = 6-carboxy-5,6,7,8-tetrahydropterin + triphosphate + acetaldehyde + 2 H(+)</text>
        <dbReference type="Rhea" id="RHEA:27966"/>
        <dbReference type="ChEBI" id="CHEBI:15343"/>
        <dbReference type="ChEBI" id="CHEBI:15377"/>
        <dbReference type="ChEBI" id="CHEBI:15378"/>
        <dbReference type="ChEBI" id="CHEBI:18036"/>
        <dbReference type="ChEBI" id="CHEBI:58462"/>
        <dbReference type="ChEBI" id="CHEBI:61032"/>
        <dbReference type="EC" id="4.1.2.50"/>
    </reaction>
</comment>
<dbReference type="EMBL" id="JBHTAJ010000032">
    <property type="protein sequence ID" value="MFC7181483.1"/>
    <property type="molecule type" value="Genomic_DNA"/>
</dbReference>
<evidence type="ECO:0000256" key="1">
    <source>
        <dbReference type="ARBA" id="ARBA00005061"/>
    </source>
</evidence>
<reference evidence="9" key="1">
    <citation type="journal article" date="2019" name="Int. J. Syst. Evol. Microbiol.">
        <title>The Global Catalogue of Microorganisms (GCM) 10K type strain sequencing project: providing services to taxonomists for standard genome sequencing and annotation.</title>
        <authorList>
            <consortium name="The Broad Institute Genomics Platform"/>
            <consortium name="The Broad Institute Genome Sequencing Center for Infectious Disease"/>
            <person name="Wu L."/>
            <person name="Ma J."/>
        </authorList>
    </citation>
    <scope>NUCLEOTIDE SEQUENCE [LARGE SCALE GENOMIC DNA]</scope>
    <source>
        <strain evidence="9">CGMCC 1.12859</strain>
    </source>
</reference>